<dbReference type="PIRSF" id="PIRSF002744">
    <property type="entry name" value="Pur-cyt_permease"/>
    <property type="match status" value="1"/>
</dbReference>
<dbReference type="PANTHER" id="PTHR31806:SF1">
    <property type="entry name" value="PURINE-CYTOSINE PERMEASE FCY2-RELATED"/>
    <property type="match status" value="1"/>
</dbReference>
<evidence type="ECO:0000256" key="2">
    <source>
        <dbReference type="ARBA" id="ARBA00008974"/>
    </source>
</evidence>
<feature type="transmembrane region" description="Helical" evidence="8">
    <location>
        <begin position="234"/>
        <end position="255"/>
    </location>
</feature>
<name>A0ABS8D914_9NEIS</name>
<sequence>MQVEQRSIEFIPENERYGSPKRLLTIWFSSNLQVTTLVVGTLGIVGGLNLLWTFIALMIGTIIGTIFMALHSAQGPKLGVPQMIQSRAQFGVIGAGFPLFIVFISYVLFTAANGVIMRDSIKAMIPLSDNEAIIGFGVITLIIAFIGYEFIHKLGAILTVLSGVIFAIVAVMAMKVNLPVNAWTTEAAGFKSATFMLVVSQAASWTLGFGPYVADYSRYLPKDSSDKQVFWYSYVGNLLGSTLIMFLGALLAAGYKDMSAGIASNPGGAIANMFGGASTVIYFIIIAGVLQINVLNLYSGYMSFITIFSGFKGMNQITQKTKFIIMALVAAAATAIALGTQYNFFEYFTDILIAQIYFLVPWSAINLVDFYAVRDGNYSVKDIFDVNGIYGKYNWATIFIYISAVIICIPFMQLSFYVGPIAKSVGADISWMPALFAPGLFYFLYLKMKLQKAA</sequence>
<dbReference type="PANTHER" id="PTHR31806">
    <property type="entry name" value="PURINE-CYTOSINE PERMEASE FCY2-RELATED"/>
    <property type="match status" value="1"/>
</dbReference>
<dbReference type="InterPro" id="IPR001248">
    <property type="entry name" value="Pur-cyt_permease"/>
</dbReference>
<feature type="transmembrane region" description="Helical" evidence="8">
    <location>
        <begin position="393"/>
        <end position="417"/>
    </location>
</feature>
<feature type="transmembrane region" description="Helical" evidence="8">
    <location>
        <begin position="195"/>
        <end position="214"/>
    </location>
</feature>
<feature type="transmembrane region" description="Helical" evidence="8">
    <location>
        <begin position="429"/>
        <end position="446"/>
    </location>
</feature>
<dbReference type="EMBL" id="JAJBZT010000008">
    <property type="protein sequence ID" value="MCB6184686.1"/>
    <property type="molecule type" value="Genomic_DNA"/>
</dbReference>
<keyword evidence="5 8" id="KW-1133">Transmembrane helix</keyword>
<evidence type="ECO:0000256" key="5">
    <source>
        <dbReference type="ARBA" id="ARBA00022989"/>
    </source>
</evidence>
<feature type="transmembrane region" description="Helical" evidence="8">
    <location>
        <begin position="323"/>
        <end position="345"/>
    </location>
</feature>
<protein>
    <submittedName>
        <fullName evidence="9">Cytosine permease</fullName>
    </submittedName>
</protein>
<evidence type="ECO:0000256" key="1">
    <source>
        <dbReference type="ARBA" id="ARBA00004141"/>
    </source>
</evidence>
<feature type="transmembrane region" description="Helical" evidence="8">
    <location>
        <begin position="132"/>
        <end position="148"/>
    </location>
</feature>
<feature type="transmembrane region" description="Helical" evidence="8">
    <location>
        <begin position="351"/>
        <end position="372"/>
    </location>
</feature>
<keyword evidence="6 7" id="KW-0472">Membrane</keyword>
<comment type="subcellular location">
    <subcellularLocation>
        <location evidence="1">Membrane</location>
        <topology evidence="1">Multi-pass membrane protein</topology>
    </subcellularLocation>
</comment>
<feature type="transmembrane region" description="Helical" evidence="8">
    <location>
        <begin position="154"/>
        <end position="174"/>
    </location>
</feature>
<dbReference type="Gene3D" id="1.10.4160.10">
    <property type="entry name" value="Hydantoin permease"/>
    <property type="match status" value="1"/>
</dbReference>
<evidence type="ECO:0000256" key="6">
    <source>
        <dbReference type="ARBA" id="ARBA00023136"/>
    </source>
</evidence>
<feature type="transmembrane region" description="Helical" evidence="8">
    <location>
        <begin position="50"/>
        <end position="70"/>
    </location>
</feature>
<dbReference type="InterPro" id="IPR026030">
    <property type="entry name" value="Pur-cyt_permease_Fcy2/21/22"/>
</dbReference>
<dbReference type="RefSeq" id="WP_227181494.1">
    <property type="nucleotide sequence ID" value="NZ_JAJBZT010000008.1"/>
</dbReference>
<comment type="similarity">
    <text evidence="2 7">Belongs to the purine-cytosine permease (2.A.39) family.</text>
</comment>
<keyword evidence="4 8" id="KW-0812">Transmembrane</keyword>
<dbReference type="Proteomes" id="UP001165395">
    <property type="component" value="Unassembled WGS sequence"/>
</dbReference>
<evidence type="ECO:0000256" key="7">
    <source>
        <dbReference type="PIRNR" id="PIRNR002744"/>
    </source>
</evidence>
<evidence type="ECO:0000313" key="10">
    <source>
        <dbReference type="Proteomes" id="UP001165395"/>
    </source>
</evidence>
<evidence type="ECO:0000256" key="3">
    <source>
        <dbReference type="ARBA" id="ARBA00022448"/>
    </source>
</evidence>
<dbReference type="Pfam" id="PF02133">
    <property type="entry name" value="Transp_cyt_pur"/>
    <property type="match status" value="1"/>
</dbReference>
<keyword evidence="10" id="KW-1185">Reference proteome</keyword>
<feature type="transmembrane region" description="Helical" evidence="8">
    <location>
        <begin position="267"/>
        <end position="289"/>
    </location>
</feature>
<proteinExistence type="inferred from homology"/>
<feature type="transmembrane region" description="Helical" evidence="8">
    <location>
        <begin position="90"/>
        <end position="111"/>
    </location>
</feature>
<organism evidence="9 10">
    <name type="scientific">Leeia speluncae</name>
    <dbReference type="NCBI Taxonomy" id="2884804"/>
    <lineage>
        <taxon>Bacteria</taxon>
        <taxon>Pseudomonadati</taxon>
        <taxon>Pseudomonadota</taxon>
        <taxon>Betaproteobacteria</taxon>
        <taxon>Neisseriales</taxon>
        <taxon>Leeiaceae</taxon>
        <taxon>Leeia</taxon>
    </lineage>
</organism>
<gene>
    <name evidence="9" type="ORF">LIN78_14150</name>
</gene>
<evidence type="ECO:0000256" key="4">
    <source>
        <dbReference type="ARBA" id="ARBA00022692"/>
    </source>
</evidence>
<reference evidence="9" key="1">
    <citation type="submission" date="2021-10" db="EMBL/GenBank/DDBJ databases">
        <title>The complete genome sequence of Leeia sp. TBRC 13508.</title>
        <authorList>
            <person name="Charoenyingcharoen P."/>
            <person name="Yukphan P."/>
        </authorList>
    </citation>
    <scope>NUCLEOTIDE SEQUENCE</scope>
    <source>
        <strain evidence="9">TBRC 13508</strain>
    </source>
</reference>
<feature type="transmembrane region" description="Helical" evidence="8">
    <location>
        <begin position="295"/>
        <end position="311"/>
    </location>
</feature>
<accession>A0ABS8D914</accession>
<evidence type="ECO:0000256" key="8">
    <source>
        <dbReference type="SAM" id="Phobius"/>
    </source>
</evidence>
<keyword evidence="3 7" id="KW-0813">Transport</keyword>
<comment type="caution">
    <text evidence="9">The sequence shown here is derived from an EMBL/GenBank/DDBJ whole genome shotgun (WGS) entry which is preliminary data.</text>
</comment>
<feature type="transmembrane region" description="Helical" evidence="8">
    <location>
        <begin position="24"/>
        <end position="45"/>
    </location>
</feature>
<evidence type="ECO:0000313" key="9">
    <source>
        <dbReference type="EMBL" id="MCB6184686.1"/>
    </source>
</evidence>